<sequence>MIKITPDPPCTSMNSTAEDKVDSISQETVPGKPRKQPLFAVREDINLQDALTSVSQLLKTAEYIADDISTGANGIASDQIWTVTHSVEMARAMVDALLERPRRLTI</sequence>
<reference evidence="2 3" key="1">
    <citation type="submission" date="2020-04" db="EMBL/GenBank/DDBJ databases">
        <title>Molecular characterization of pseudomonads from Agaricus bisporus reveal novel blotch 2 pathogens in Western Europe.</title>
        <authorList>
            <person name="Taparia T."/>
            <person name="Krijger M."/>
            <person name="Haynes E."/>
            <person name="Elpinstone J.G."/>
            <person name="Noble R."/>
            <person name="Van Der Wolf J."/>
        </authorList>
    </citation>
    <scope>NUCLEOTIDE SEQUENCE [LARGE SCALE GENOMIC DNA]</scope>
    <source>
        <strain evidence="2 3">IPO3737</strain>
    </source>
</reference>
<evidence type="ECO:0000256" key="1">
    <source>
        <dbReference type="SAM" id="MobiDB-lite"/>
    </source>
</evidence>
<dbReference type="EMBL" id="JACAQD010000071">
    <property type="protein sequence ID" value="NWC37393.1"/>
    <property type="molecule type" value="Genomic_DNA"/>
</dbReference>
<dbReference type="InterPro" id="IPR021427">
    <property type="entry name" value="DUF3077"/>
</dbReference>
<accession>A0A7Y7YJH2</accession>
<proteinExistence type="predicted"/>
<feature type="region of interest" description="Disordered" evidence="1">
    <location>
        <begin position="1"/>
        <end position="32"/>
    </location>
</feature>
<dbReference type="AlphaFoldDB" id="A0A7Y7YJH2"/>
<evidence type="ECO:0000313" key="2">
    <source>
        <dbReference type="EMBL" id="NWC37393.1"/>
    </source>
</evidence>
<protein>
    <submittedName>
        <fullName evidence="2">DUF3077 domain-containing protein</fullName>
    </submittedName>
</protein>
<comment type="caution">
    <text evidence="2">The sequence shown here is derived from an EMBL/GenBank/DDBJ whole genome shotgun (WGS) entry which is preliminary data.</text>
</comment>
<name>A0A7Y7YJH2_9PSED</name>
<evidence type="ECO:0000313" key="3">
    <source>
        <dbReference type="Proteomes" id="UP000520592"/>
    </source>
</evidence>
<dbReference type="Pfam" id="PF11275">
    <property type="entry name" value="DUF3077"/>
    <property type="match status" value="1"/>
</dbReference>
<gene>
    <name evidence="2" type="ORF">HX876_34120</name>
</gene>
<dbReference type="Proteomes" id="UP000520592">
    <property type="component" value="Unassembled WGS sequence"/>
</dbReference>
<organism evidence="2 3">
    <name type="scientific">Pseudomonas gingeri</name>
    <dbReference type="NCBI Taxonomy" id="117681"/>
    <lineage>
        <taxon>Bacteria</taxon>
        <taxon>Pseudomonadati</taxon>
        <taxon>Pseudomonadota</taxon>
        <taxon>Gammaproteobacteria</taxon>
        <taxon>Pseudomonadales</taxon>
        <taxon>Pseudomonadaceae</taxon>
        <taxon>Pseudomonas</taxon>
    </lineage>
</organism>
<dbReference type="RefSeq" id="WP_177063763.1">
    <property type="nucleotide sequence ID" value="NZ_JACAPS010000075.1"/>
</dbReference>